<comment type="caution">
    <text evidence="2">The sequence shown here is derived from an EMBL/GenBank/DDBJ whole genome shotgun (WGS) entry which is preliminary data.</text>
</comment>
<dbReference type="Proteomes" id="UP000003553">
    <property type="component" value="Unassembled WGS sequence"/>
</dbReference>
<organism evidence="2 3">
    <name type="scientific">Schaalia dentiphila ATCC 17982</name>
    <dbReference type="NCBI Taxonomy" id="411466"/>
    <lineage>
        <taxon>Bacteria</taxon>
        <taxon>Bacillati</taxon>
        <taxon>Actinomycetota</taxon>
        <taxon>Actinomycetes</taxon>
        <taxon>Actinomycetales</taxon>
        <taxon>Actinomycetaceae</taxon>
        <taxon>Schaalia</taxon>
        <taxon>Schaalia dentiphila</taxon>
    </lineage>
</organism>
<protein>
    <submittedName>
        <fullName evidence="2">Uncharacterized protein</fullName>
    </submittedName>
</protein>
<keyword evidence="1" id="KW-1133">Transmembrane helix</keyword>
<dbReference type="EMBL" id="AAYI02000004">
    <property type="protein sequence ID" value="EDN81292.1"/>
    <property type="molecule type" value="Genomic_DNA"/>
</dbReference>
<evidence type="ECO:0000313" key="2">
    <source>
        <dbReference type="EMBL" id="EDN81292.1"/>
    </source>
</evidence>
<dbReference type="AlphaFoldDB" id="A7BDL8"/>
<proteinExistence type="predicted"/>
<reference evidence="2" key="1">
    <citation type="submission" date="2007-04" db="EMBL/GenBank/DDBJ databases">
        <authorList>
            <person name="Fulton L."/>
            <person name="Clifton S."/>
            <person name="Fulton B."/>
            <person name="Xu J."/>
            <person name="Minx P."/>
            <person name="Pepin K.H."/>
            <person name="Johnson M."/>
            <person name="Thiruvilangam P."/>
            <person name="Bhonagiri V."/>
            <person name="Nash W.E."/>
            <person name="Mardis E.R."/>
            <person name="Wilson R.K."/>
        </authorList>
    </citation>
    <scope>NUCLEOTIDE SEQUENCE [LARGE SCALE GENOMIC DNA]</scope>
    <source>
        <strain evidence="2">ATCC 17982</strain>
    </source>
</reference>
<reference evidence="2" key="2">
    <citation type="submission" date="2015-05" db="EMBL/GenBank/DDBJ databases">
        <title>Draft genome sequence of Actinomyces odontolyticus (ATCC 17982).</title>
        <authorList>
            <person name="Sudarsanam P."/>
            <person name="Ley R."/>
            <person name="Guruge J."/>
            <person name="Turnbaugh P.J."/>
            <person name="Mahowald M."/>
            <person name="Liep D."/>
            <person name="Gordon J."/>
        </authorList>
    </citation>
    <scope>NUCLEOTIDE SEQUENCE</scope>
    <source>
        <strain evidence="2">ATCC 17982</strain>
    </source>
</reference>
<name>A7BDL8_9ACTO</name>
<dbReference type="eggNOG" id="ENOG5033000">
    <property type="taxonomic scope" value="Bacteria"/>
</dbReference>
<feature type="transmembrane region" description="Helical" evidence="1">
    <location>
        <begin position="44"/>
        <end position="69"/>
    </location>
</feature>
<evidence type="ECO:0000256" key="1">
    <source>
        <dbReference type="SAM" id="Phobius"/>
    </source>
</evidence>
<gene>
    <name evidence="2" type="ORF">ACTODO_01762</name>
</gene>
<dbReference type="HOGENOM" id="CLU_1583077_0_0_11"/>
<keyword evidence="1" id="KW-0472">Membrane</keyword>
<evidence type="ECO:0000313" key="3">
    <source>
        <dbReference type="Proteomes" id="UP000003553"/>
    </source>
</evidence>
<keyword evidence="3" id="KW-1185">Reference proteome</keyword>
<accession>A7BDL8</accession>
<sequence length="168" mass="18722">MYVPAEEVEEARRRDAMAYRHDRLDIPAEYREPRRKKRRWKLGLGMFILGFFSGIIATIVSVVGLAMLVGGQNQAFAQAVTACKAAPHATVASDGSSLEMNTFGKKQSGMSVVTLGCVLQELDAPESLMQRMDTTRAIDGTREETWGSYRATWTYHPDQGLHVVISRE</sequence>
<keyword evidence="1" id="KW-0812">Transmembrane</keyword>